<dbReference type="PATRIC" id="fig|1434111.4.peg.4096"/>
<dbReference type="HOGENOM" id="CLU_2420061_0_0_2"/>
<evidence type="ECO:0000313" key="1">
    <source>
        <dbReference type="EMBL" id="AKB76369.1"/>
    </source>
</evidence>
<evidence type="ECO:0000313" key="2">
    <source>
        <dbReference type="Proteomes" id="UP000033072"/>
    </source>
</evidence>
<keyword evidence="2" id="KW-1185">Reference proteome</keyword>
<proteinExistence type="predicted"/>
<dbReference type="AlphaFoldDB" id="A0A0E3S5H3"/>
<accession>A0A0E3S5H3</accession>
<protein>
    <submittedName>
        <fullName evidence="1">Uncharacterized protein</fullName>
    </submittedName>
</protein>
<name>A0A0E3S5H3_9EURY</name>
<organism evidence="1 2">
    <name type="scientific">Methanosarcina lacustris Z-7289</name>
    <dbReference type="NCBI Taxonomy" id="1434111"/>
    <lineage>
        <taxon>Archaea</taxon>
        <taxon>Methanobacteriati</taxon>
        <taxon>Methanobacteriota</taxon>
        <taxon>Stenosarchaea group</taxon>
        <taxon>Methanomicrobia</taxon>
        <taxon>Methanosarcinales</taxon>
        <taxon>Methanosarcinaceae</taxon>
        <taxon>Methanosarcina</taxon>
    </lineage>
</organism>
<dbReference type="Proteomes" id="UP000033072">
    <property type="component" value="Chromosome"/>
</dbReference>
<dbReference type="EMBL" id="CP009515">
    <property type="protein sequence ID" value="AKB76369.1"/>
    <property type="molecule type" value="Genomic_DNA"/>
</dbReference>
<reference evidence="1 2" key="1">
    <citation type="submission" date="2014-07" db="EMBL/GenBank/DDBJ databases">
        <title>Methanogenic archaea and the global carbon cycle.</title>
        <authorList>
            <person name="Henriksen J.R."/>
            <person name="Luke J."/>
            <person name="Reinhart S."/>
            <person name="Benedict M.N."/>
            <person name="Youngblut N.D."/>
            <person name="Metcalf M.E."/>
            <person name="Whitaker R.J."/>
            <person name="Metcalf W.W."/>
        </authorList>
    </citation>
    <scope>NUCLEOTIDE SEQUENCE [LARGE SCALE GENOMIC DNA]</scope>
    <source>
        <strain evidence="1 2">Z-7289</strain>
    </source>
</reference>
<dbReference type="KEGG" id="mls:MSLAZ_3108"/>
<sequence length="91" mass="10515">MFSIRENIFSSKNAIIKTVLNKTSYLPQVGEMAIDTRFVFTGRKQKRNPQKNRTGSENCGEIPLSRKQLLIPRNIQQDQTNLILTTFRPSF</sequence>
<gene>
    <name evidence="1" type="ORF">MSLAZ_3108</name>
</gene>